<reference evidence="3 4" key="1">
    <citation type="submission" date="2023-10" db="EMBL/GenBank/DDBJ databases">
        <title>Chromosome-scale genome assembly provides insights into flower coloration mechanisms of Canna indica.</title>
        <authorList>
            <person name="Li C."/>
        </authorList>
    </citation>
    <scope>NUCLEOTIDE SEQUENCE [LARGE SCALE GENOMIC DNA]</scope>
    <source>
        <tissue evidence="3">Flower</tissue>
    </source>
</reference>
<dbReference type="EMBL" id="CP136891">
    <property type="protein sequence ID" value="WOK97356.1"/>
    <property type="molecule type" value="Genomic_DNA"/>
</dbReference>
<dbReference type="PANTHER" id="PTHR31730">
    <property type="entry name" value="OS01G0873900 PROTEIN"/>
    <property type="match status" value="1"/>
</dbReference>
<name>A0AAQ3JWH5_9LILI</name>
<sequence>MGGFCAKISALDSSPGEIILQAKGVGDNTSMVHESCRMEQQSTCKTMPVEETMDKQLNEISVLEMSGLGKNETGTGKLQLSKTCSHKSSWTGSKSTSSGRTRMTKVTEASLLLGRAGTVGIMKAVDVFDMLGSSMTSLKSGSSFERGAKTKGKEISILAFEVANTIVKGANLMQSLASENIKHLKEVVLPSEGVQRLVSNDTSKLVRIAAADKREELRVFSGEVVRFGNQCKNPRWHNLDRYFAKLNSEFTPKVQLKEKALGATQYLITLVRRTAELYHEMYDLGKFEQDYQQRLKEIELPVEREDTLLILKKELKSQHKQVKSLKKKSLWSKSLEEVMEKLMDIALFLHLEVDVIFGITDGDRHAEGSNGHERLGLTGLALHYANVIIQIVTLIMRPSSVPPSTRDALYQALPSNVKSALRSKLQSDQLNKELSVQQIKAEMEKILLWLVPIVNNTISIAHQGFGWVGEWAKRGTEMNQRATNQPGLFKIETLHHADKAKTEKCILDLVVWLHHLVIHSRPRNVVINSPIRSPICSPATKRLLNSSPVKKSVSSSSAVTLEGQQMLQDVNLQGPAPGIYKRQEVETCRPTRSKHKLSNCSNNSSNKKEFISTTDINIYTKKRDLRYT</sequence>
<dbReference type="PANTHER" id="PTHR31730:SF32">
    <property type="entry name" value="PROTEIN PSK SIMULATOR 1"/>
    <property type="match status" value="1"/>
</dbReference>
<dbReference type="GO" id="GO:0045927">
    <property type="term" value="P:positive regulation of growth"/>
    <property type="evidence" value="ECO:0007669"/>
    <property type="project" value="InterPro"/>
</dbReference>
<feature type="domain" description="DUF668" evidence="1">
    <location>
        <begin position="374"/>
        <end position="458"/>
    </location>
</feature>
<protein>
    <submittedName>
        <fullName evidence="3">Uncharacterized protein</fullName>
    </submittedName>
</protein>
<dbReference type="Proteomes" id="UP001327560">
    <property type="component" value="Chromosome 2"/>
</dbReference>
<evidence type="ECO:0000259" key="2">
    <source>
        <dbReference type="Pfam" id="PF11961"/>
    </source>
</evidence>
<accession>A0AAQ3JWH5</accession>
<proteinExistence type="predicted"/>
<evidence type="ECO:0000313" key="3">
    <source>
        <dbReference type="EMBL" id="WOK97356.1"/>
    </source>
</evidence>
<feature type="domain" description="DUF3475" evidence="2">
    <location>
        <begin position="157"/>
        <end position="213"/>
    </location>
</feature>
<dbReference type="Pfam" id="PF11961">
    <property type="entry name" value="DUF3475"/>
    <property type="match status" value="1"/>
</dbReference>
<dbReference type="InterPro" id="IPR045021">
    <property type="entry name" value="PSI1/2/3"/>
</dbReference>
<evidence type="ECO:0000313" key="4">
    <source>
        <dbReference type="Proteomes" id="UP001327560"/>
    </source>
</evidence>
<dbReference type="AlphaFoldDB" id="A0AAQ3JWH5"/>
<evidence type="ECO:0000259" key="1">
    <source>
        <dbReference type="Pfam" id="PF05003"/>
    </source>
</evidence>
<dbReference type="InterPro" id="IPR007700">
    <property type="entry name" value="DUF668"/>
</dbReference>
<keyword evidence="4" id="KW-1185">Reference proteome</keyword>
<organism evidence="3 4">
    <name type="scientific">Canna indica</name>
    <name type="common">Indian-shot</name>
    <dbReference type="NCBI Taxonomy" id="4628"/>
    <lineage>
        <taxon>Eukaryota</taxon>
        <taxon>Viridiplantae</taxon>
        <taxon>Streptophyta</taxon>
        <taxon>Embryophyta</taxon>
        <taxon>Tracheophyta</taxon>
        <taxon>Spermatophyta</taxon>
        <taxon>Magnoliopsida</taxon>
        <taxon>Liliopsida</taxon>
        <taxon>Zingiberales</taxon>
        <taxon>Cannaceae</taxon>
        <taxon>Canna</taxon>
    </lineage>
</organism>
<dbReference type="Pfam" id="PF05003">
    <property type="entry name" value="DUF668"/>
    <property type="match status" value="1"/>
</dbReference>
<gene>
    <name evidence="3" type="ORF">Cni_G06064</name>
</gene>
<dbReference type="InterPro" id="IPR021864">
    <property type="entry name" value="DUF3475"/>
</dbReference>